<dbReference type="PANTHER" id="PTHR43649:SF12">
    <property type="entry name" value="DIACETYLCHITOBIOSE BINDING PROTEIN DASA"/>
    <property type="match status" value="1"/>
</dbReference>
<dbReference type="InterPro" id="IPR006059">
    <property type="entry name" value="SBP"/>
</dbReference>
<accession>A0A5C4SX26</accession>
<dbReference type="GO" id="GO:0003677">
    <property type="term" value="F:DNA binding"/>
    <property type="evidence" value="ECO:0007669"/>
    <property type="project" value="UniProtKB-KW"/>
</dbReference>
<dbReference type="PROSITE" id="PS50949">
    <property type="entry name" value="HTH_GNTR"/>
    <property type="match status" value="1"/>
</dbReference>
<keyword evidence="6" id="KW-1185">Reference proteome</keyword>
<dbReference type="SUPFAM" id="SSF46785">
    <property type="entry name" value="Winged helix' DNA-binding domain"/>
    <property type="match status" value="1"/>
</dbReference>
<evidence type="ECO:0000259" key="4">
    <source>
        <dbReference type="PROSITE" id="PS50949"/>
    </source>
</evidence>
<protein>
    <submittedName>
        <fullName evidence="5">Extracellular solute-binding protein</fullName>
    </submittedName>
</protein>
<evidence type="ECO:0000256" key="2">
    <source>
        <dbReference type="ARBA" id="ARBA00023125"/>
    </source>
</evidence>
<keyword evidence="1" id="KW-0805">Transcription regulation</keyword>
<dbReference type="InterPro" id="IPR036390">
    <property type="entry name" value="WH_DNA-bd_sf"/>
</dbReference>
<feature type="domain" description="HTH gntR-type" evidence="4">
    <location>
        <begin position="1"/>
        <end position="66"/>
    </location>
</feature>
<keyword evidence="2" id="KW-0238">DNA-binding</keyword>
<dbReference type="InterPro" id="IPR000524">
    <property type="entry name" value="Tscrpt_reg_HTH_GntR"/>
</dbReference>
<dbReference type="Pfam" id="PF00392">
    <property type="entry name" value="GntR"/>
    <property type="match status" value="1"/>
</dbReference>
<dbReference type="OrthoDB" id="9782846at2"/>
<dbReference type="CDD" id="cd07377">
    <property type="entry name" value="WHTH_GntR"/>
    <property type="match status" value="1"/>
</dbReference>
<dbReference type="Proteomes" id="UP000307943">
    <property type="component" value="Unassembled WGS sequence"/>
</dbReference>
<keyword evidence="3" id="KW-0804">Transcription</keyword>
<organism evidence="5 6">
    <name type="scientific">Paenibacillus hemerocallicola</name>
    <dbReference type="NCBI Taxonomy" id="1172614"/>
    <lineage>
        <taxon>Bacteria</taxon>
        <taxon>Bacillati</taxon>
        <taxon>Bacillota</taxon>
        <taxon>Bacilli</taxon>
        <taxon>Bacillales</taxon>
        <taxon>Paenibacillaceae</taxon>
        <taxon>Paenibacillus</taxon>
    </lineage>
</organism>
<dbReference type="Pfam" id="PF13416">
    <property type="entry name" value="SBP_bac_8"/>
    <property type="match status" value="1"/>
</dbReference>
<dbReference type="InterPro" id="IPR050490">
    <property type="entry name" value="Bact_solute-bd_prot1"/>
</dbReference>
<dbReference type="EMBL" id="VDCQ01000089">
    <property type="protein sequence ID" value="TNJ59881.1"/>
    <property type="molecule type" value="Genomic_DNA"/>
</dbReference>
<dbReference type="Gene3D" id="3.40.190.10">
    <property type="entry name" value="Periplasmic binding protein-like II"/>
    <property type="match status" value="1"/>
</dbReference>
<dbReference type="RefSeq" id="WP_139607219.1">
    <property type="nucleotide sequence ID" value="NZ_VDCQ01000089.1"/>
</dbReference>
<reference evidence="5 6" key="1">
    <citation type="submission" date="2019-05" db="EMBL/GenBank/DDBJ databases">
        <title>We sequenced the genome of Paenibacillus hemerocallicola KCTC 33185 for further insight into its adaptation and study the phylogeny of Paenibacillus.</title>
        <authorList>
            <person name="Narsing Rao M.P."/>
        </authorList>
    </citation>
    <scope>NUCLEOTIDE SEQUENCE [LARGE SCALE GENOMIC DNA]</scope>
    <source>
        <strain evidence="5 6">KCTC 33185</strain>
    </source>
</reference>
<comment type="caution">
    <text evidence="5">The sequence shown here is derived from an EMBL/GenBank/DDBJ whole genome shotgun (WGS) entry which is preliminary data.</text>
</comment>
<dbReference type="GO" id="GO:0003700">
    <property type="term" value="F:DNA-binding transcription factor activity"/>
    <property type="evidence" value="ECO:0007669"/>
    <property type="project" value="InterPro"/>
</dbReference>
<evidence type="ECO:0000313" key="5">
    <source>
        <dbReference type="EMBL" id="TNJ59881.1"/>
    </source>
</evidence>
<gene>
    <name evidence="5" type="ORF">FE784_36745</name>
</gene>
<dbReference type="Gene3D" id="1.10.10.10">
    <property type="entry name" value="Winged helix-like DNA-binding domain superfamily/Winged helix DNA-binding domain"/>
    <property type="match status" value="1"/>
</dbReference>
<dbReference type="PANTHER" id="PTHR43649">
    <property type="entry name" value="ARABINOSE-BINDING PROTEIN-RELATED"/>
    <property type="match status" value="1"/>
</dbReference>
<dbReference type="SUPFAM" id="SSF53850">
    <property type="entry name" value="Periplasmic binding protein-like II"/>
    <property type="match status" value="1"/>
</dbReference>
<proteinExistence type="predicted"/>
<evidence type="ECO:0000256" key="3">
    <source>
        <dbReference type="ARBA" id="ARBA00023163"/>
    </source>
</evidence>
<dbReference type="InterPro" id="IPR036388">
    <property type="entry name" value="WH-like_DNA-bd_sf"/>
</dbReference>
<dbReference type="AlphaFoldDB" id="A0A5C4SX26"/>
<sequence length="441" mass="50990">MEHMVNVLRQEILRGVYTAGDYLPSETAQAERFGLSNKSVRKGLEQLVAEELIEKIPKVGSRVKRRGEVTITLAYGSTNLRDMEQEGLLADFQQRYPWIKVEAKPYRSLPDLDGDGEWGRTDLFILNNDHFETLQNRDELDRLEPLEAPKDAYPFLVSQFVHDGQMLAQPLVFSPIVLCYNKAHFRECGLPEPDGSWTWDDLVHNAELLTNDSGRYGFSFHLPDRNRWPIFLLQSGERFEWDRGRLRDIRGTKLLDSIRSCKRLVRNRAISPLFMWESNGEITAMFRTGKISMMLCSYLGMNMLKHTDLEYDISPIPFLYEPRTLGITLGIAVNRQSAHKDEALLLVQYLVSERGRRYILDHTLSIPAYRQKSISAVKPGLNCPSRFAIYREMLFSLRTQRDLNLPAAVFPALSNLLRQYWADLIDERELCERLSEELAVE</sequence>
<name>A0A5C4SX26_9BACL</name>
<evidence type="ECO:0000313" key="6">
    <source>
        <dbReference type="Proteomes" id="UP000307943"/>
    </source>
</evidence>
<dbReference type="SMART" id="SM00345">
    <property type="entry name" value="HTH_GNTR"/>
    <property type="match status" value="1"/>
</dbReference>
<evidence type="ECO:0000256" key="1">
    <source>
        <dbReference type="ARBA" id="ARBA00023015"/>
    </source>
</evidence>